<accession>A0A4R4VS45</accession>
<keyword evidence="4" id="KW-1185">Reference proteome</keyword>
<evidence type="ECO:0000313" key="4">
    <source>
        <dbReference type="Proteomes" id="UP000294543"/>
    </source>
</evidence>
<dbReference type="GO" id="GO:0015074">
    <property type="term" value="P:DNA integration"/>
    <property type="evidence" value="ECO:0007669"/>
    <property type="project" value="InterPro"/>
</dbReference>
<reference evidence="3 4" key="1">
    <citation type="submission" date="2019-03" db="EMBL/GenBank/DDBJ databases">
        <title>Draft genome sequences of novel Actinobacteria.</title>
        <authorList>
            <person name="Sahin N."/>
            <person name="Ay H."/>
            <person name="Saygin H."/>
        </authorList>
    </citation>
    <scope>NUCLEOTIDE SEQUENCE [LARGE SCALE GENOMIC DNA]</scope>
    <source>
        <strain evidence="3 4">KC712</strain>
    </source>
</reference>
<gene>
    <name evidence="3" type="ORF">E1294_50930</name>
</gene>
<proteinExistence type="predicted"/>
<protein>
    <recommendedName>
        <fullName evidence="2">Integrase catalytic domain-containing protein</fullName>
    </recommendedName>
</protein>
<dbReference type="InterPro" id="IPR001584">
    <property type="entry name" value="Integrase_cat-core"/>
</dbReference>
<dbReference type="Pfam" id="PF13683">
    <property type="entry name" value="rve_3"/>
    <property type="match status" value="1"/>
</dbReference>
<sequence length="317" mass="33646">MSARFGGRPNGKGPARTGLAPRCSADPTQTLRRELPFASIEHAQQAVDAFVADYNTHRPHQALAMDRPADRFRPRHEDTLPLRLPPALRAVGDPDSEAAPEPHPEPLTMPPTQAETAELAAADADQAGLAVEFTLVVPASGNLAVCGQQFWLGTHRAGLTLTLRADIGTVELLAGGVRIKNVPSRLTPQHLKRLIAEGGQRVGPAAKPARHGTGEAVEVDRTINASGMVALGGQQYSVGYQFAGRRLTVRIDGAVLHLSDGHTLLRTLPKTLASTEMARLRDARPAGPEPQPAAEPVRGQRRVRSRASSPSLGSASA</sequence>
<comment type="caution">
    <text evidence="3">The sequence shown here is derived from an EMBL/GenBank/DDBJ whole genome shotgun (WGS) entry which is preliminary data.</text>
</comment>
<name>A0A4R4VS45_9ACTN</name>
<organism evidence="3 4">
    <name type="scientific">Nonomuraea diastatica</name>
    <dbReference type="NCBI Taxonomy" id="1848329"/>
    <lineage>
        <taxon>Bacteria</taxon>
        <taxon>Bacillati</taxon>
        <taxon>Actinomycetota</taxon>
        <taxon>Actinomycetes</taxon>
        <taxon>Streptosporangiales</taxon>
        <taxon>Streptosporangiaceae</taxon>
        <taxon>Nonomuraea</taxon>
    </lineage>
</organism>
<feature type="region of interest" description="Disordered" evidence="1">
    <location>
        <begin position="86"/>
        <end position="111"/>
    </location>
</feature>
<dbReference type="AlphaFoldDB" id="A0A4R4VS45"/>
<feature type="region of interest" description="Disordered" evidence="1">
    <location>
        <begin position="1"/>
        <end position="25"/>
    </location>
</feature>
<evidence type="ECO:0000259" key="2">
    <source>
        <dbReference type="Pfam" id="PF13683"/>
    </source>
</evidence>
<dbReference type="EMBL" id="SMKP01000334">
    <property type="protein sequence ID" value="TDD03030.1"/>
    <property type="molecule type" value="Genomic_DNA"/>
</dbReference>
<feature type="compositionally biased region" description="Low complexity" evidence="1">
    <location>
        <begin position="306"/>
        <end position="317"/>
    </location>
</feature>
<evidence type="ECO:0000313" key="3">
    <source>
        <dbReference type="EMBL" id="TDD03030.1"/>
    </source>
</evidence>
<dbReference type="RefSeq" id="WP_132520241.1">
    <property type="nucleotide sequence ID" value="NZ_SMKP01000334.1"/>
</dbReference>
<evidence type="ECO:0000256" key="1">
    <source>
        <dbReference type="SAM" id="MobiDB-lite"/>
    </source>
</evidence>
<feature type="region of interest" description="Disordered" evidence="1">
    <location>
        <begin position="279"/>
        <end position="317"/>
    </location>
</feature>
<dbReference type="OrthoDB" id="568335at2"/>
<dbReference type="Proteomes" id="UP000294543">
    <property type="component" value="Unassembled WGS sequence"/>
</dbReference>
<feature type="domain" description="Integrase catalytic" evidence="2">
    <location>
        <begin position="32"/>
        <end position="65"/>
    </location>
</feature>